<feature type="domain" description="PAP-associated" evidence="12">
    <location>
        <begin position="544"/>
        <end position="612"/>
    </location>
</feature>
<dbReference type="GO" id="GO:0050265">
    <property type="term" value="F:RNA uridylyltransferase activity"/>
    <property type="evidence" value="ECO:0007669"/>
    <property type="project" value="TreeGrafter"/>
</dbReference>
<dbReference type="GO" id="GO:0005737">
    <property type="term" value="C:cytoplasm"/>
    <property type="evidence" value="ECO:0007669"/>
    <property type="project" value="UniProtKB-SubCell"/>
</dbReference>
<feature type="compositionally biased region" description="Basic and acidic residues" evidence="11">
    <location>
        <begin position="1350"/>
        <end position="1359"/>
    </location>
</feature>
<feature type="region of interest" description="Disordered" evidence="11">
    <location>
        <begin position="1053"/>
        <end position="1088"/>
    </location>
</feature>
<comment type="subcellular location">
    <subcellularLocation>
        <location evidence="3">Cytoplasm</location>
    </subcellularLocation>
</comment>
<accession>A0AAN6IYK8</accession>
<comment type="cofactor">
    <cofactor evidence="2">
        <name>Mg(2+)</name>
        <dbReference type="ChEBI" id="CHEBI:18420"/>
    </cofactor>
</comment>
<comment type="cofactor">
    <cofactor evidence="1">
        <name>Mn(2+)</name>
        <dbReference type="ChEBI" id="CHEBI:29035"/>
    </cofactor>
</comment>
<feature type="compositionally biased region" description="Polar residues" evidence="11">
    <location>
        <begin position="925"/>
        <end position="940"/>
    </location>
</feature>
<dbReference type="Gene3D" id="3.30.460.10">
    <property type="entry name" value="Beta Polymerase, domain 2"/>
    <property type="match status" value="1"/>
</dbReference>
<evidence type="ECO:0000256" key="1">
    <source>
        <dbReference type="ARBA" id="ARBA00001936"/>
    </source>
</evidence>
<dbReference type="GO" id="GO:1990817">
    <property type="term" value="F:poly(A) RNA polymerase activity"/>
    <property type="evidence" value="ECO:0007669"/>
    <property type="project" value="UniProtKB-EC"/>
</dbReference>
<feature type="domain" description="Poly(A) RNA polymerase mitochondrial-like central palm" evidence="13">
    <location>
        <begin position="207"/>
        <end position="340"/>
    </location>
</feature>
<feature type="compositionally biased region" description="Pro residues" evidence="11">
    <location>
        <begin position="85"/>
        <end position="95"/>
    </location>
</feature>
<feature type="region of interest" description="Disordered" evidence="11">
    <location>
        <begin position="699"/>
        <end position="778"/>
    </location>
</feature>
<dbReference type="EMBL" id="JAJGCB010000001">
    <property type="protein sequence ID" value="KAJ8995999.1"/>
    <property type="molecule type" value="Genomic_DNA"/>
</dbReference>
<feature type="compositionally biased region" description="Polar residues" evidence="11">
    <location>
        <begin position="46"/>
        <end position="74"/>
    </location>
</feature>
<dbReference type="GO" id="GO:0031123">
    <property type="term" value="P:RNA 3'-end processing"/>
    <property type="evidence" value="ECO:0007669"/>
    <property type="project" value="TreeGrafter"/>
</dbReference>
<dbReference type="InterPro" id="IPR043519">
    <property type="entry name" value="NT_sf"/>
</dbReference>
<evidence type="ECO:0000256" key="7">
    <source>
        <dbReference type="ARBA" id="ARBA00022679"/>
    </source>
</evidence>
<protein>
    <recommendedName>
        <fullName evidence="5">polynucleotide adenylyltransferase</fullName>
        <ecNumber evidence="5">2.7.7.19</ecNumber>
    </recommendedName>
</protein>
<feature type="region of interest" description="Disordered" evidence="11">
    <location>
        <begin position="1107"/>
        <end position="1127"/>
    </location>
</feature>
<evidence type="ECO:0000259" key="13">
    <source>
        <dbReference type="Pfam" id="PF22600"/>
    </source>
</evidence>
<dbReference type="InterPro" id="IPR002058">
    <property type="entry name" value="PAP_assoc"/>
</dbReference>
<keyword evidence="9" id="KW-0460">Magnesium</keyword>
<proteinExistence type="inferred from homology"/>
<dbReference type="Proteomes" id="UP001161757">
    <property type="component" value="Unassembled WGS sequence"/>
</dbReference>
<dbReference type="Gene3D" id="1.10.1410.10">
    <property type="match status" value="1"/>
</dbReference>
<evidence type="ECO:0000256" key="9">
    <source>
        <dbReference type="ARBA" id="ARBA00022842"/>
    </source>
</evidence>
<gene>
    <name evidence="14" type="ORF">HRR80_000746</name>
</gene>
<dbReference type="InterPro" id="IPR054708">
    <property type="entry name" value="MTPAP-like_central"/>
</dbReference>
<sequence length="1374" mass="153226">MAAPQDAPGFPPRVWDQLQQTSHQLAQQHRGSHRGRGQGRGMSSMPQPSHNQYLVQNQTAPFQSQQRPPSSMSNEAFPPLGASRPPAPSNMPPQPQYQQPAYHQAYNTVRQVTPREYQDRARGNYRGNAGHFRPQQNHFPVAPMAPMAPAAENYQHHAYGRPPPRHARLFNPNSSMGYGTGEQQRNLRHVRIKQSDYLNSVGKKACPEHRLSREESLEKESFRLELEEVARNALKSKYPDLDIEQVQLKCYGSLGNGFALGGCDMDLLLALPKWSKEMKSFGAVDGTNPEQDLTTDDEDDERAFNMEVRRVLEKAYLDQGYGARLLTNTRVPILRICQSPNAELLQNLRDNRAAWEKSSYETSAPAVDSSAPNLTDSPPDVETVEQSLADLTISNTVPRGPSPHGNTGLEFTADCGIQCDINFTNFVALYNTALLKLYHDFDKRVGELGLFVKIWAKMRDINTPYRGTLSSYGYIMMVLHYLMNVASPPVIPNLQHLVTCQDDWFPDLKVKLIEGCDIRYLCDPRSIAEVRQEMSSRPNRETSGQLLRGFFQYYATREGFHWTRDVISIRRKGGIVSKQEKGWTEAKWVQKGDNHVRLRYLLAIEDPFEVDHNIARTVGHHGLVAIRDEFRRAWSIIERVGAGEDVSVDEFLEPVTDRADTLRKDLEFHRQKQKELKAALEAKEKALLDQAKTSGAEEALDGQIDGTLGNSDHGKVQSCSSGRSSRQSSSSKLTSTTSCQDNPTHQPRKSWRYRKVIADSEDSEDEESGPEVDGDMNKASRLCNHKSAASEPDPETPRPTEHLCSPEDVLLAQGLDIDGNPVAWDVDTQDGRWLHWRDCKIRQGKPLNFVKPSLRKLHEQCPFHPDRPNPYIGKPYRDRFERMRMHHPPWPANGSEHEPSRMGSAQEESAGSMSTPTPAEASLSHGDTTTPGTISTNCQSEPAGRNVVGEIIQWDTTTRGGDFLRFRDRRLRQGRWVHHQRSQYTEIDQAFPYNPEMTHDELEQKNEILRMFYTFTLHRCKVPDRAKVKDTAKESQGTGSDAQASVLNVAQSADTSSCDATTPTTVSSRVPPIEDKTASQSPESNLPPLQTVLTHNIDILKEVSTAPPSHGALESRANMPATPSPRQPGELDAKFIRAQRLAFFAKQATASSAGDGETNCRFFYQRVKDDPERVSVRSPKSHIPAYPMNHGENPCPSREAFAAGGSGMFNKPSYAHGQVVENAEPGRLDNSLPQDNSSDSVQLRILNPASLKVAEILYPSLDSNEQPRDEHRQVMPMPVSQTLGFPFDARQLRDLAVIAQGGNGCARDGAEFSIESDYEPGGGGMMGRRTSTGQEQSDGLEQTGEDGDTDSFHTGRGDVEGLLGELPGDVASSV</sequence>
<dbReference type="GO" id="GO:0010605">
    <property type="term" value="P:negative regulation of macromolecule metabolic process"/>
    <property type="evidence" value="ECO:0007669"/>
    <property type="project" value="UniProtKB-ARBA"/>
</dbReference>
<feature type="compositionally biased region" description="Low complexity" evidence="11">
    <location>
        <begin position="17"/>
        <end position="29"/>
    </location>
</feature>
<feature type="compositionally biased region" description="Basic residues" evidence="11">
    <location>
        <begin position="746"/>
        <end position="755"/>
    </location>
</feature>
<dbReference type="SUPFAM" id="SSF81631">
    <property type="entry name" value="PAP/OAS1 substrate-binding domain"/>
    <property type="match status" value="1"/>
</dbReference>
<evidence type="ECO:0000256" key="11">
    <source>
        <dbReference type="SAM" id="MobiDB-lite"/>
    </source>
</evidence>
<comment type="caution">
    <text evidence="14">The sequence shown here is derived from an EMBL/GenBank/DDBJ whole genome shotgun (WGS) entry which is preliminary data.</text>
</comment>
<dbReference type="Pfam" id="PF22600">
    <property type="entry name" value="MTPAP-like_central"/>
    <property type="match status" value="1"/>
</dbReference>
<dbReference type="GO" id="GO:0046872">
    <property type="term" value="F:metal ion binding"/>
    <property type="evidence" value="ECO:0007669"/>
    <property type="project" value="UniProtKB-KW"/>
</dbReference>
<name>A0AAN6IYK8_EXODE</name>
<comment type="similarity">
    <text evidence="4">Belongs to the DNA polymerase type-B-like family.</text>
</comment>
<evidence type="ECO:0000313" key="14">
    <source>
        <dbReference type="EMBL" id="KAJ8995999.1"/>
    </source>
</evidence>
<feature type="compositionally biased region" description="Acidic residues" evidence="11">
    <location>
        <begin position="759"/>
        <end position="774"/>
    </location>
</feature>
<feature type="region of interest" description="Disordered" evidence="11">
    <location>
        <begin position="359"/>
        <end position="383"/>
    </location>
</feature>
<feature type="compositionally biased region" description="Low complexity" evidence="11">
    <location>
        <begin position="717"/>
        <end position="740"/>
    </location>
</feature>
<dbReference type="SUPFAM" id="SSF81301">
    <property type="entry name" value="Nucleotidyltransferase"/>
    <property type="match status" value="1"/>
</dbReference>
<evidence type="ECO:0000256" key="8">
    <source>
        <dbReference type="ARBA" id="ARBA00022723"/>
    </source>
</evidence>
<dbReference type="EC" id="2.7.7.19" evidence="5"/>
<evidence type="ECO:0000313" key="15">
    <source>
        <dbReference type="Proteomes" id="UP001161757"/>
    </source>
</evidence>
<evidence type="ECO:0000256" key="6">
    <source>
        <dbReference type="ARBA" id="ARBA00022490"/>
    </source>
</evidence>
<keyword evidence="6" id="KW-0963">Cytoplasm</keyword>
<dbReference type="Pfam" id="PF03828">
    <property type="entry name" value="PAP_assoc"/>
    <property type="match status" value="1"/>
</dbReference>
<feature type="region of interest" description="Disordered" evidence="11">
    <location>
        <begin position="1306"/>
        <end position="1374"/>
    </location>
</feature>
<dbReference type="PANTHER" id="PTHR12271:SF40">
    <property type="entry name" value="POLY(A) RNA POLYMERASE GLD2"/>
    <property type="match status" value="1"/>
</dbReference>
<reference evidence="14" key="1">
    <citation type="submission" date="2023-01" db="EMBL/GenBank/DDBJ databases">
        <title>Exophiala dermititidis isolated from Cystic Fibrosis Patient.</title>
        <authorList>
            <person name="Kurbessoian T."/>
            <person name="Crocker A."/>
            <person name="Murante D."/>
            <person name="Hogan D.A."/>
            <person name="Stajich J.E."/>
        </authorList>
    </citation>
    <scope>NUCLEOTIDE SEQUENCE</scope>
    <source>
        <strain evidence="14">Ex8</strain>
    </source>
</reference>
<evidence type="ECO:0000256" key="5">
    <source>
        <dbReference type="ARBA" id="ARBA00012388"/>
    </source>
</evidence>
<dbReference type="PANTHER" id="PTHR12271">
    <property type="entry name" value="POLY A POLYMERASE CID PAP -RELATED"/>
    <property type="match status" value="1"/>
</dbReference>
<feature type="compositionally biased region" description="Low complexity" evidence="11">
    <location>
        <begin position="1061"/>
        <end position="1071"/>
    </location>
</feature>
<feature type="compositionally biased region" description="Polar residues" evidence="11">
    <location>
        <begin position="906"/>
        <end position="917"/>
    </location>
</feature>
<keyword evidence="7" id="KW-0808">Transferase</keyword>
<evidence type="ECO:0000256" key="3">
    <source>
        <dbReference type="ARBA" id="ARBA00004496"/>
    </source>
</evidence>
<feature type="region of interest" description="Disordered" evidence="11">
    <location>
        <begin position="1"/>
        <end position="98"/>
    </location>
</feature>
<feature type="compositionally biased region" description="Polar residues" evidence="11">
    <location>
        <begin position="1078"/>
        <end position="1088"/>
    </location>
</feature>
<evidence type="ECO:0000256" key="10">
    <source>
        <dbReference type="SAM" id="Coils"/>
    </source>
</evidence>
<keyword evidence="10" id="KW-0175">Coiled coil</keyword>
<keyword evidence="8" id="KW-0479">Metal-binding</keyword>
<organism evidence="14 15">
    <name type="scientific">Exophiala dermatitidis</name>
    <name type="common">Black yeast-like fungus</name>
    <name type="synonym">Wangiella dermatitidis</name>
    <dbReference type="NCBI Taxonomy" id="5970"/>
    <lineage>
        <taxon>Eukaryota</taxon>
        <taxon>Fungi</taxon>
        <taxon>Dikarya</taxon>
        <taxon>Ascomycota</taxon>
        <taxon>Pezizomycotina</taxon>
        <taxon>Eurotiomycetes</taxon>
        <taxon>Chaetothyriomycetidae</taxon>
        <taxon>Chaetothyriales</taxon>
        <taxon>Herpotrichiellaceae</taxon>
        <taxon>Exophiala</taxon>
    </lineage>
</organism>
<evidence type="ECO:0000256" key="4">
    <source>
        <dbReference type="ARBA" id="ARBA00008593"/>
    </source>
</evidence>
<evidence type="ECO:0000256" key="2">
    <source>
        <dbReference type="ARBA" id="ARBA00001946"/>
    </source>
</evidence>
<feature type="region of interest" description="Disordered" evidence="11">
    <location>
        <begin position="887"/>
        <end position="942"/>
    </location>
</feature>
<feature type="coiled-coil region" evidence="10">
    <location>
        <begin position="659"/>
        <end position="690"/>
    </location>
</feature>
<evidence type="ECO:0000259" key="12">
    <source>
        <dbReference type="Pfam" id="PF03828"/>
    </source>
</evidence>